<dbReference type="EC" id="5.4.99.12" evidence="4"/>
<dbReference type="PANTHER" id="PTHR11142">
    <property type="entry name" value="PSEUDOURIDYLATE SYNTHASE"/>
    <property type="match status" value="1"/>
</dbReference>
<dbReference type="InterPro" id="IPR020095">
    <property type="entry name" value="PsdUridine_synth_TruA_C"/>
</dbReference>
<dbReference type="STRING" id="216938.SHELI_v1c08390"/>
<keyword evidence="3 4" id="KW-0413">Isomerase</keyword>
<dbReference type="GO" id="GO:0160147">
    <property type="term" value="F:tRNA pseudouridine(38-40) synthase activity"/>
    <property type="evidence" value="ECO:0007669"/>
    <property type="project" value="UniProtKB-EC"/>
</dbReference>
<feature type="domain" description="Pseudouridine synthase I TruA alpha/beta" evidence="8">
    <location>
        <begin position="7"/>
        <end position="95"/>
    </location>
</feature>
<dbReference type="RefSeq" id="WP_069117004.1">
    <property type="nucleotide sequence ID" value="NZ_CP017015.1"/>
</dbReference>
<dbReference type="CDD" id="cd02570">
    <property type="entry name" value="PseudoU_synth_EcTruA"/>
    <property type="match status" value="1"/>
</dbReference>
<sequence>MFYYLFAIEYDGTDFCGWAKQKHQSTIQGEIEKAISIVARNSTFRIVGASKTDSGVHAKDQKAWVELDFKPNLEGFLNAMNSCLPIGIKINKIEAIEKSFRVRNCIQKTYHYQINLAKPNVFLNRYYFQPKFKIDIEKIKIALKLFLGEHDFINFSGLKGKELELIETKRKIDSIECVLEKDIFKIIFKAKGFIRYQIRSIVGACIAYSQGKTTLEEIQMALDCKRDKLPYMANPEGLTLYKIEY</sequence>
<evidence type="ECO:0000256" key="3">
    <source>
        <dbReference type="ARBA" id="ARBA00023235"/>
    </source>
</evidence>
<keyword evidence="2 4" id="KW-0819">tRNA processing</keyword>
<evidence type="ECO:0000259" key="8">
    <source>
        <dbReference type="Pfam" id="PF01416"/>
    </source>
</evidence>
<dbReference type="GO" id="GO:0031119">
    <property type="term" value="P:tRNA pseudouridine synthesis"/>
    <property type="evidence" value="ECO:0007669"/>
    <property type="project" value="UniProtKB-UniRule"/>
</dbReference>
<evidence type="ECO:0000256" key="6">
    <source>
        <dbReference type="PIRSR" id="PIRSR001430-2"/>
    </source>
</evidence>
<dbReference type="KEGG" id="shj:SHELI_v1c08390"/>
<protein>
    <recommendedName>
        <fullName evidence="4">tRNA pseudouridine synthase A</fullName>
        <ecNumber evidence="4">5.4.99.12</ecNumber>
    </recommendedName>
    <alternativeName>
        <fullName evidence="4">tRNA pseudouridine(38-40) synthase</fullName>
    </alternativeName>
    <alternativeName>
        <fullName evidence="4">tRNA pseudouridylate synthase I</fullName>
    </alternativeName>
    <alternativeName>
        <fullName evidence="4">tRNA-uridine isomerase I</fullName>
    </alternativeName>
</protein>
<dbReference type="InterPro" id="IPR020094">
    <property type="entry name" value="TruA/RsuA/RluB/E/F_N"/>
</dbReference>
<dbReference type="EMBL" id="CP017015">
    <property type="protein sequence ID" value="AOG60788.1"/>
    <property type="molecule type" value="Genomic_DNA"/>
</dbReference>
<organism evidence="9 10">
    <name type="scientific">Spiroplasma helicoides</name>
    <dbReference type="NCBI Taxonomy" id="216938"/>
    <lineage>
        <taxon>Bacteria</taxon>
        <taxon>Bacillati</taxon>
        <taxon>Mycoplasmatota</taxon>
        <taxon>Mollicutes</taxon>
        <taxon>Entomoplasmatales</taxon>
        <taxon>Spiroplasmataceae</taxon>
        <taxon>Spiroplasma</taxon>
    </lineage>
</organism>
<dbReference type="InterPro" id="IPR020097">
    <property type="entry name" value="PsdUridine_synth_TruA_a/b_dom"/>
</dbReference>
<evidence type="ECO:0000313" key="9">
    <source>
        <dbReference type="EMBL" id="AOG60788.1"/>
    </source>
</evidence>
<accession>A0A1B3SLI0</accession>
<evidence type="ECO:0000256" key="7">
    <source>
        <dbReference type="RuleBase" id="RU003792"/>
    </source>
</evidence>
<gene>
    <name evidence="4 9" type="primary">truA</name>
    <name evidence="9" type="ORF">SHELI_v1c08390</name>
</gene>
<dbReference type="PIRSF" id="PIRSF001430">
    <property type="entry name" value="tRNA_psdUrid_synth"/>
    <property type="match status" value="1"/>
</dbReference>
<comment type="function">
    <text evidence="4">Formation of pseudouridine at positions 38, 39 and 40 in the anticodon stem and loop of transfer RNAs.</text>
</comment>
<evidence type="ECO:0000313" key="10">
    <source>
        <dbReference type="Proteomes" id="UP000094378"/>
    </source>
</evidence>
<dbReference type="SUPFAM" id="SSF55120">
    <property type="entry name" value="Pseudouridine synthase"/>
    <property type="match status" value="1"/>
</dbReference>
<evidence type="ECO:0000256" key="2">
    <source>
        <dbReference type="ARBA" id="ARBA00022694"/>
    </source>
</evidence>
<comment type="subunit">
    <text evidence="4">Homodimer.</text>
</comment>
<keyword evidence="10" id="KW-1185">Reference proteome</keyword>
<reference evidence="9 10" key="1">
    <citation type="submission" date="2016-08" db="EMBL/GenBank/DDBJ databases">
        <title>Complete genome sequence of Spiroplasma helicoides TABS-2 (DSM 22551).</title>
        <authorList>
            <person name="Shen W.-Y."/>
            <person name="Lo W.-S."/>
            <person name="Lai Y.-C."/>
            <person name="Kuo C.-H."/>
        </authorList>
    </citation>
    <scope>NUCLEOTIDE SEQUENCE [LARGE SCALE GENOMIC DNA]</scope>
    <source>
        <strain evidence="9 10">TABS-2</strain>
    </source>
</reference>
<dbReference type="InterPro" id="IPR001406">
    <property type="entry name" value="PsdUridine_synth_TruA"/>
</dbReference>
<dbReference type="PANTHER" id="PTHR11142:SF0">
    <property type="entry name" value="TRNA PSEUDOURIDINE SYNTHASE-LIKE 1"/>
    <property type="match status" value="1"/>
</dbReference>
<dbReference type="OrthoDB" id="9811823at2"/>
<feature type="active site" description="Nucleophile" evidence="4 5">
    <location>
        <position position="53"/>
    </location>
</feature>
<dbReference type="Proteomes" id="UP000094378">
    <property type="component" value="Chromosome"/>
</dbReference>
<evidence type="ECO:0000256" key="4">
    <source>
        <dbReference type="HAMAP-Rule" id="MF_00171"/>
    </source>
</evidence>
<comment type="caution">
    <text evidence="4">Lacks conserved residue(s) required for the propagation of feature annotation.</text>
</comment>
<name>A0A1B3SLI0_9MOLU</name>
<comment type="similarity">
    <text evidence="1 4 7">Belongs to the tRNA pseudouridine synthase TruA family.</text>
</comment>
<dbReference type="HAMAP" id="MF_00171">
    <property type="entry name" value="TruA"/>
    <property type="match status" value="1"/>
</dbReference>
<dbReference type="InterPro" id="IPR020103">
    <property type="entry name" value="PsdUridine_synth_cat_dom_sf"/>
</dbReference>
<feature type="binding site" evidence="4 6">
    <location>
        <position position="110"/>
    </location>
    <ligand>
        <name>substrate</name>
    </ligand>
</feature>
<evidence type="ECO:0000256" key="1">
    <source>
        <dbReference type="ARBA" id="ARBA00009375"/>
    </source>
</evidence>
<dbReference type="Gene3D" id="3.30.70.580">
    <property type="entry name" value="Pseudouridine synthase I, catalytic domain, N-terminal subdomain"/>
    <property type="match status" value="1"/>
</dbReference>
<dbReference type="GO" id="GO:0003723">
    <property type="term" value="F:RNA binding"/>
    <property type="evidence" value="ECO:0007669"/>
    <property type="project" value="InterPro"/>
</dbReference>
<proteinExistence type="inferred from homology"/>
<dbReference type="AlphaFoldDB" id="A0A1B3SLI0"/>
<comment type="catalytic activity">
    <reaction evidence="4 7">
        <text>uridine(38/39/40) in tRNA = pseudouridine(38/39/40) in tRNA</text>
        <dbReference type="Rhea" id="RHEA:22376"/>
        <dbReference type="Rhea" id="RHEA-COMP:10085"/>
        <dbReference type="Rhea" id="RHEA-COMP:10087"/>
        <dbReference type="ChEBI" id="CHEBI:65314"/>
        <dbReference type="ChEBI" id="CHEBI:65315"/>
        <dbReference type="EC" id="5.4.99.12"/>
    </reaction>
</comment>
<dbReference type="PATRIC" id="fig|216938.3.peg.852"/>
<evidence type="ECO:0000256" key="5">
    <source>
        <dbReference type="PIRSR" id="PIRSR001430-1"/>
    </source>
</evidence>
<dbReference type="Pfam" id="PF01416">
    <property type="entry name" value="PseudoU_synth_1"/>
    <property type="match status" value="2"/>
</dbReference>
<feature type="domain" description="Pseudouridine synthase I TruA alpha/beta" evidence="8">
    <location>
        <begin position="142"/>
        <end position="245"/>
    </location>
</feature>
<dbReference type="Gene3D" id="3.30.70.660">
    <property type="entry name" value="Pseudouridine synthase I, catalytic domain, C-terminal subdomain"/>
    <property type="match status" value="1"/>
</dbReference>
<dbReference type="NCBIfam" id="TIGR00071">
    <property type="entry name" value="hisT_truA"/>
    <property type="match status" value="1"/>
</dbReference>